<evidence type="ECO:0000313" key="3">
    <source>
        <dbReference type="Proteomes" id="UP001642360"/>
    </source>
</evidence>
<comment type="caution">
    <text evidence="2">The sequence shown here is derived from an EMBL/GenBank/DDBJ whole genome shotgun (WGS) entry which is preliminary data.</text>
</comment>
<proteinExistence type="predicted"/>
<organism evidence="2 3">
    <name type="scientific">Ilex paraguariensis</name>
    <name type="common">yerba mate</name>
    <dbReference type="NCBI Taxonomy" id="185542"/>
    <lineage>
        <taxon>Eukaryota</taxon>
        <taxon>Viridiplantae</taxon>
        <taxon>Streptophyta</taxon>
        <taxon>Embryophyta</taxon>
        <taxon>Tracheophyta</taxon>
        <taxon>Spermatophyta</taxon>
        <taxon>Magnoliopsida</taxon>
        <taxon>eudicotyledons</taxon>
        <taxon>Gunneridae</taxon>
        <taxon>Pentapetalae</taxon>
        <taxon>asterids</taxon>
        <taxon>campanulids</taxon>
        <taxon>Aquifoliales</taxon>
        <taxon>Aquifoliaceae</taxon>
        <taxon>Ilex</taxon>
    </lineage>
</organism>
<dbReference type="AlphaFoldDB" id="A0ABC8TR38"/>
<feature type="region of interest" description="Disordered" evidence="1">
    <location>
        <begin position="1"/>
        <end position="35"/>
    </location>
</feature>
<dbReference type="EMBL" id="CAUOFW020005875">
    <property type="protein sequence ID" value="CAK9171952.1"/>
    <property type="molecule type" value="Genomic_DNA"/>
</dbReference>
<keyword evidence="3" id="KW-1185">Reference proteome</keyword>
<reference evidence="2 3" key="1">
    <citation type="submission" date="2024-02" db="EMBL/GenBank/DDBJ databases">
        <authorList>
            <person name="Vignale AGUSTIN F."/>
            <person name="Sosa J E."/>
            <person name="Modenutti C."/>
        </authorList>
    </citation>
    <scope>NUCLEOTIDE SEQUENCE [LARGE SCALE GENOMIC DNA]</scope>
</reference>
<dbReference type="Proteomes" id="UP001642360">
    <property type="component" value="Unassembled WGS sequence"/>
</dbReference>
<name>A0ABC8TR38_9AQUA</name>
<accession>A0ABC8TR38</accession>
<gene>
    <name evidence="2" type="ORF">ILEXP_LOCUS41575</name>
</gene>
<evidence type="ECO:0000313" key="2">
    <source>
        <dbReference type="EMBL" id="CAK9171952.1"/>
    </source>
</evidence>
<evidence type="ECO:0000256" key="1">
    <source>
        <dbReference type="SAM" id="MobiDB-lite"/>
    </source>
</evidence>
<protein>
    <submittedName>
        <fullName evidence="2">Uncharacterized protein</fullName>
    </submittedName>
</protein>
<sequence>MVLGMGEEKVEQIPVETGKEDGSGEQEKQDAAAEEKKYEVEGEIVAALPFRLNSSLTPPVIALILSVLLRKMEGETIESSQPSYSTF</sequence>